<comment type="similarity">
    <text evidence="1">Belongs to the plant acyltransferase family.</text>
</comment>
<name>A0A565CIP5_9BRAS</name>
<dbReference type="AlphaFoldDB" id="A0A565CIP5"/>
<dbReference type="PANTHER" id="PTHR31147:SF63">
    <property type="entry name" value="HXXXD-TYPE ACYL-TRANSFERASE FAMILY PROTEIN"/>
    <property type="match status" value="1"/>
</dbReference>
<reference evidence="2" key="1">
    <citation type="submission" date="2019-07" db="EMBL/GenBank/DDBJ databases">
        <authorList>
            <person name="Dittberner H."/>
        </authorList>
    </citation>
    <scope>NUCLEOTIDE SEQUENCE [LARGE SCALE GENOMIC DNA]</scope>
</reference>
<dbReference type="PANTHER" id="PTHR31147">
    <property type="entry name" value="ACYL TRANSFERASE 4"/>
    <property type="match status" value="1"/>
</dbReference>
<organism evidence="2 3">
    <name type="scientific">Arabis nemorensis</name>
    <dbReference type="NCBI Taxonomy" id="586526"/>
    <lineage>
        <taxon>Eukaryota</taxon>
        <taxon>Viridiplantae</taxon>
        <taxon>Streptophyta</taxon>
        <taxon>Embryophyta</taxon>
        <taxon>Tracheophyta</taxon>
        <taxon>Spermatophyta</taxon>
        <taxon>Magnoliopsida</taxon>
        <taxon>eudicotyledons</taxon>
        <taxon>Gunneridae</taxon>
        <taxon>Pentapetalae</taxon>
        <taxon>rosids</taxon>
        <taxon>malvids</taxon>
        <taxon>Brassicales</taxon>
        <taxon>Brassicaceae</taxon>
        <taxon>Arabideae</taxon>
        <taxon>Arabis</taxon>
    </lineage>
</organism>
<evidence type="ECO:0000256" key="1">
    <source>
        <dbReference type="ARBA" id="ARBA00009861"/>
    </source>
</evidence>
<dbReference type="OrthoDB" id="671439at2759"/>
<sequence>MAVGIRRIIEPPLKEGYYGNAFVKANVAMKAGELSNSPLSSVVKLIKEAKRAAMEKKYVHEQLRDIERSLKVKAMCGGGNGAFMLFTDWRQMGLLDEVDFGYGGSDKSVERD</sequence>
<evidence type="ECO:0000313" key="3">
    <source>
        <dbReference type="Proteomes" id="UP000489600"/>
    </source>
</evidence>
<dbReference type="Proteomes" id="UP000489600">
    <property type="component" value="Unassembled WGS sequence"/>
</dbReference>
<comment type="caution">
    <text evidence="2">The sequence shown here is derived from an EMBL/GenBank/DDBJ whole genome shotgun (WGS) entry which is preliminary data.</text>
</comment>
<dbReference type="Pfam" id="PF02458">
    <property type="entry name" value="Transferase"/>
    <property type="match status" value="1"/>
</dbReference>
<dbReference type="Gene3D" id="3.30.559.10">
    <property type="entry name" value="Chloramphenicol acetyltransferase-like domain"/>
    <property type="match status" value="1"/>
</dbReference>
<keyword evidence="3" id="KW-1185">Reference proteome</keyword>
<dbReference type="InterPro" id="IPR023213">
    <property type="entry name" value="CAT-like_dom_sf"/>
</dbReference>
<protein>
    <submittedName>
        <fullName evidence="2">Uncharacterized protein</fullName>
    </submittedName>
</protein>
<dbReference type="EMBL" id="CABITT030000008">
    <property type="protein sequence ID" value="VVB13547.1"/>
    <property type="molecule type" value="Genomic_DNA"/>
</dbReference>
<proteinExistence type="inferred from homology"/>
<evidence type="ECO:0000313" key="2">
    <source>
        <dbReference type="EMBL" id="VVB13547.1"/>
    </source>
</evidence>
<dbReference type="InterPro" id="IPR050898">
    <property type="entry name" value="Plant_acyltransferase"/>
</dbReference>
<gene>
    <name evidence="2" type="ORF">ANE_LOCUS23991</name>
</gene>
<accession>A0A565CIP5</accession>